<dbReference type="FunFam" id="2.40.50.140:FF:000196">
    <property type="entry name" value="rRNA biogenesis protein RRP5"/>
    <property type="match status" value="1"/>
</dbReference>
<dbReference type="CDD" id="cd00164">
    <property type="entry name" value="S1_like"/>
    <property type="match status" value="1"/>
</dbReference>
<protein>
    <recommendedName>
        <fullName evidence="8">rRNA biogenesis protein RRP5</fullName>
    </recommendedName>
    <alternativeName>
        <fullName evidence="9">Ribosomal RNA-processing protein 5</fullName>
    </alternativeName>
</protein>
<dbReference type="Gene3D" id="1.25.40.10">
    <property type="entry name" value="Tetratricopeptide repeat domain"/>
    <property type="match status" value="1"/>
</dbReference>
<dbReference type="CDD" id="cd05698">
    <property type="entry name" value="S1_Rrp5_repeat_hs6_sc5"/>
    <property type="match status" value="1"/>
</dbReference>
<dbReference type="PANTHER" id="PTHR23270">
    <property type="entry name" value="PROGRAMMED CELL DEATH PROTEIN 11 PRE-RRNA PROCESSING PROTEIN RRP5"/>
    <property type="match status" value="1"/>
</dbReference>
<evidence type="ECO:0000256" key="6">
    <source>
        <dbReference type="ARBA" id="ARBA00023242"/>
    </source>
</evidence>
<dbReference type="InterPro" id="IPR012340">
    <property type="entry name" value="NA-bd_OB-fold"/>
</dbReference>
<dbReference type="GeneID" id="19325863"/>
<feature type="domain" description="S1 motif" evidence="11">
    <location>
        <begin position="903"/>
        <end position="979"/>
    </location>
</feature>
<feature type="compositionally biased region" description="Basic and acidic residues" evidence="10">
    <location>
        <begin position="1467"/>
        <end position="1479"/>
    </location>
</feature>
<comment type="function">
    <text evidence="7">Involved in the biogenesis of rRNA. Required for the formation of 18S and 5.8S rRNA.</text>
</comment>
<dbReference type="SUPFAM" id="SSF50249">
    <property type="entry name" value="Nucleic acid-binding proteins"/>
    <property type="match status" value="12"/>
</dbReference>
<evidence type="ECO:0000256" key="9">
    <source>
        <dbReference type="ARBA" id="ARBA00076674"/>
    </source>
</evidence>
<feature type="compositionally biased region" description="Acidic residues" evidence="10">
    <location>
        <begin position="1378"/>
        <end position="1390"/>
    </location>
</feature>
<feature type="compositionally biased region" description="Acidic residues" evidence="10">
    <location>
        <begin position="1359"/>
        <end position="1371"/>
    </location>
</feature>
<feature type="region of interest" description="Disordered" evidence="10">
    <location>
        <begin position="1740"/>
        <end position="1774"/>
    </location>
</feature>
<feature type="domain" description="S1 motif" evidence="11">
    <location>
        <begin position="616"/>
        <end position="685"/>
    </location>
</feature>
<dbReference type="Pfam" id="PF00575">
    <property type="entry name" value="S1"/>
    <property type="match status" value="5"/>
</dbReference>
<dbReference type="CDD" id="cd05693">
    <property type="entry name" value="S1_Rrp5_repeat_hs1_sc1"/>
    <property type="match status" value="1"/>
</dbReference>
<name>R8BIG5_PHAM7</name>
<dbReference type="PANTHER" id="PTHR23270:SF10">
    <property type="entry name" value="PROTEIN RRP5 HOMOLOG"/>
    <property type="match status" value="1"/>
</dbReference>
<feature type="compositionally biased region" description="Basic and acidic residues" evidence="10">
    <location>
        <begin position="65"/>
        <end position="79"/>
    </location>
</feature>
<proteinExistence type="predicted"/>
<dbReference type="InterPro" id="IPR045209">
    <property type="entry name" value="Rrp5"/>
</dbReference>
<dbReference type="SUPFAM" id="SSF48452">
    <property type="entry name" value="TPR-like"/>
    <property type="match status" value="2"/>
</dbReference>
<evidence type="ECO:0000256" key="3">
    <source>
        <dbReference type="ARBA" id="ARBA00022552"/>
    </source>
</evidence>
<dbReference type="FunFam" id="2.40.50.140:FF:000279">
    <property type="entry name" value="rRNA biogenesis protein rrp5"/>
    <property type="match status" value="1"/>
</dbReference>
<dbReference type="OrthoDB" id="412781at2759"/>
<dbReference type="InterPro" id="IPR003107">
    <property type="entry name" value="HAT"/>
</dbReference>
<feature type="domain" description="S1 motif" evidence="11">
    <location>
        <begin position="430"/>
        <end position="505"/>
    </location>
</feature>
<dbReference type="InterPro" id="IPR048058">
    <property type="entry name" value="Rrp5_S1_rpt_hs11_sc8"/>
</dbReference>
<dbReference type="InterPro" id="IPR057302">
    <property type="entry name" value="Rrp5_S1"/>
</dbReference>
<evidence type="ECO:0000256" key="5">
    <source>
        <dbReference type="ARBA" id="ARBA00022737"/>
    </source>
</evidence>
<dbReference type="SMART" id="SM00316">
    <property type="entry name" value="S1"/>
    <property type="match status" value="13"/>
</dbReference>
<feature type="domain" description="S1 motif" evidence="11">
    <location>
        <begin position="132"/>
        <end position="228"/>
    </location>
</feature>
<keyword evidence="4" id="KW-0597">Phosphoprotein</keyword>
<dbReference type="RefSeq" id="XP_007916058.1">
    <property type="nucleotide sequence ID" value="XM_007917867.1"/>
</dbReference>
<dbReference type="Proteomes" id="UP000014074">
    <property type="component" value="Unassembled WGS sequence"/>
</dbReference>
<dbReference type="HOGENOM" id="CLU_000845_0_0_1"/>
<dbReference type="InterPro" id="IPR003029">
    <property type="entry name" value="S1_domain"/>
</dbReference>
<dbReference type="CDD" id="cd05697">
    <property type="entry name" value="S1_Rrp5_repeat_hs5"/>
    <property type="match status" value="1"/>
</dbReference>
<evidence type="ECO:0000256" key="7">
    <source>
        <dbReference type="ARBA" id="ARBA00055575"/>
    </source>
</evidence>
<feature type="compositionally biased region" description="Acidic residues" evidence="10">
    <location>
        <begin position="1404"/>
        <end position="1417"/>
    </location>
</feature>
<comment type="subcellular location">
    <subcellularLocation>
        <location evidence="1">Nucleus</location>
        <location evidence="1">Nucleolus</location>
    </subcellularLocation>
</comment>
<evidence type="ECO:0000259" key="11">
    <source>
        <dbReference type="PROSITE" id="PS50126"/>
    </source>
</evidence>
<dbReference type="GO" id="GO:0032040">
    <property type="term" value="C:small-subunit processome"/>
    <property type="evidence" value="ECO:0007669"/>
    <property type="project" value="TreeGrafter"/>
</dbReference>
<dbReference type="Gene3D" id="2.40.50.140">
    <property type="entry name" value="Nucleic acid-binding proteins"/>
    <property type="match status" value="12"/>
</dbReference>
<keyword evidence="6" id="KW-0539">Nucleus</keyword>
<dbReference type="CDD" id="cd05703">
    <property type="entry name" value="S1_Rrp5_repeat_hs12_sc9"/>
    <property type="match status" value="1"/>
</dbReference>
<dbReference type="FunFam" id="2.40.50.140:FF:000103">
    <property type="entry name" value="protein RRP5 homolog"/>
    <property type="match status" value="2"/>
</dbReference>
<feature type="domain" description="S1 motif" evidence="11">
    <location>
        <begin position="1098"/>
        <end position="1167"/>
    </location>
</feature>
<dbReference type="PROSITE" id="PS50126">
    <property type="entry name" value="S1"/>
    <property type="match status" value="11"/>
</dbReference>
<dbReference type="FunFam" id="2.40.50.140:FF:000266">
    <property type="entry name" value="rRNA biogenesis protein rrp5"/>
    <property type="match status" value="1"/>
</dbReference>
<feature type="domain" description="S1 motif" evidence="11">
    <location>
        <begin position="704"/>
        <end position="778"/>
    </location>
</feature>
<dbReference type="EMBL" id="KB933178">
    <property type="protein sequence ID" value="EON99101.1"/>
    <property type="molecule type" value="Genomic_DNA"/>
</dbReference>
<feature type="domain" description="S1 motif" evidence="11">
    <location>
        <begin position="1011"/>
        <end position="1082"/>
    </location>
</feature>
<dbReference type="GO" id="GO:0006364">
    <property type="term" value="P:rRNA processing"/>
    <property type="evidence" value="ECO:0007669"/>
    <property type="project" value="UniProtKB-KW"/>
</dbReference>
<dbReference type="CDD" id="cd05707">
    <property type="entry name" value="S1_Rrp5_repeat_sc11"/>
    <property type="match status" value="1"/>
</dbReference>
<dbReference type="CDD" id="cd05706">
    <property type="entry name" value="S1_Rrp5_repeat_sc10"/>
    <property type="match status" value="1"/>
</dbReference>
<evidence type="ECO:0000256" key="4">
    <source>
        <dbReference type="ARBA" id="ARBA00022553"/>
    </source>
</evidence>
<evidence type="ECO:0000256" key="10">
    <source>
        <dbReference type="SAM" id="MobiDB-lite"/>
    </source>
</evidence>
<dbReference type="CDD" id="cd05702">
    <property type="entry name" value="S1_Rrp5_repeat_hs11_sc8"/>
    <property type="match status" value="1"/>
</dbReference>
<sequence length="1774" mass="193864">MSSLKRKDAPGGKEGPSKRPKGEAKGTTKSPKAASNASPAVPIISKLKEEEPLFPRGGGSVLSPLEHKQIQVQAKHDALFEQETETPSKAEKGQKKKKRKSTSKDGKGLDKLLRDEDAVKIESLNYKRLVKGSLVLGQVWEINDLDIVVALPNNLTGHVSLTAVSTALTKRVEAAAADDSEEEQEGNADVELRNIFTVGQYVRAYVVSTIEDAVLVGKSKRRIELSLRPEQSNAGLSEGDVVEHSTVMAAVASVEDHGYVMDLGIAGSKLRGFLSKKEAKGTLEAGAVQLCLVTGKTVNGKVVQLTTRSEKLGNLKDFPRDATTINTFLPGTVVDVLVSDVSRRGIVGKVLGSLDVTADLIHSGHGPNNADLEAKYKVGSKFKARVICTFPEAKDPKLGISILEHVSSLTSKTAGEKSKSKSPLDVLPISSLVESCTVTKVEADIGLFVDIGIKNVPGFVHISRVKDGKVDALYESSGPFKVGSVHRGRVVGYNPMDGVFHLSFEQNILDQPFLRLEDVPIGEVVNGTIEKLIIGENGVHGMIVKLSEGISGLVSEMHLSDVRLQHPEKKFREGMKVKARVLSTDLTKRQLRLTLKKTLVNSDAPAIKSFDEVSLGMQVPGTIVTFLKNGAIVQFYGPLRGFLPISEMSEAFIQDPKEHFRVGQVVTVHVLDVDADSNRLVVSCKDPSAFGMERQVALKNLQVGDIVSGKVSQKTEDDVFVELEGSLLKAILPGGHLTDKSANKNQAALKKIHVGQTLSELVVLEKNESRRAVTLSQKPSLVTAAKEGKLLASLDQAKAGDLVAGFVRNITPTAVFVQFASNVTALLPKAMMAQESQSEPDFGLRKLQSLSVKIISVDREHSRTVVAIPSVADAKEPKASKSGPAAANPVDEKIQSIEDISAGKITKARVVSVKETQVNVRLADNIQGRIDVSEVFDTWDEISNRKSPLRKFKANDIVDVRVLGVHDAKKHRFLPITHRSTHSLLELSAKPSDLKADILAEPLSLENIEVGSSLIAFVNNVSQNCLWVNITPNVRGRIEAIEASDDLSLLGELGANFPIGSALRVRVLAVDASQNRLDLSARSNDSAESLTWDSITQDLVLPGKITKVSERQVMVKLSEIVSGPIYLVDIADDYEHASTLKFSKNGVVRVSIVDLDKSNKRVRLSTRPSRILNSSLPVEDREIKSASQLKVGDIVRGFVKNVADKGVFVSLGGDVSAMVRISDLSDSFIKDWKAHFQVDQLVKGRITSLDETTGHVQMSLKASVVEKDFVPLLTYSDFKVGQVVTGKVRAIEEFGAFIVIDKSDNVSGLCHRSEMADKKVTDARKLYNKDDVVKARILKVDPAKKRISFGLKVSYFEDEDDEMDSDGDEEGAPLFSNSEDEDDDSGDDLVIDASGDIVITGTDNQEESEEEEDDVEMADQPTGGAGLDAGGFDWSGAALDAADDGADAASEAGADSSEKKKKKKRKPEIQIDRTAELDAHGPQTASDFERLLLGQPDSSELWRAYMAFQLQVSELSKAREVAERAIKTINIREETEKLNMWIAYLNLENAYGSDETLDEVFKRACQYNDEQEVYERLTSIYIQTNKHRKADDLFQVMVKKFGGKSPQVWTNFAHFLHNTRGSPDRARALLPRATQTLPSHTHLALTTKFAALEFRSSNGDPERGRTIFEGLLATYPKKFDLWNQLLDLEISVFAANKAKDAGDADPATVRDVFERGTKVKSLKARRAKAWFQRWAKWEEENGDPKSREKVSAKAKEWAREAEARKKAGEADDEE</sequence>
<feature type="region of interest" description="Disordered" evidence="10">
    <location>
        <begin position="1359"/>
        <end position="1482"/>
    </location>
</feature>
<dbReference type="FunFam" id="1.25.40.10:FF:000467">
    <property type="entry name" value="Putative rRNA biogenesis protein RRP5"/>
    <property type="match status" value="1"/>
</dbReference>
<dbReference type="CDD" id="cd05696">
    <property type="entry name" value="S1_Rrp5_repeat_hs4"/>
    <property type="match status" value="1"/>
</dbReference>
<dbReference type="InterPro" id="IPR057301">
    <property type="entry name" value="Rrp5_OB_4th"/>
</dbReference>
<reference evidence="13" key="1">
    <citation type="journal article" date="2013" name="Genome Announc.">
        <title>Draft genome sequence of the ascomycete Phaeoacremonium aleophilum strain UCR-PA7, a causal agent of the esca disease complex in grapevines.</title>
        <authorList>
            <person name="Blanco-Ulate B."/>
            <person name="Rolshausen P."/>
            <person name="Cantu D."/>
        </authorList>
    </citation>
    <scope>NUCLEOTIDE SEQUENCE [LARGE SCALE GENOMIC DNA]</scope>
    <source>
        <strain evidence="13">UCR-PA7</strain>
    </source>
</reference>
<dbReference type="GO" id="GO:0003723">
    <property type="term" value="F:RNA binding"/>
    <property type="evidence" value="ECO:0007669"/>
    <property type="project" value="TreeGrafter"/>
</dbReference>
<evidence type="ECO:0000256" key="8">
    <source>
        <dbReference type="ARBA" id="ARBA00073619"/>
    </source>
</evidence>
<dbReference type="Pfam" id="PF24685">
    <property type="entry name" value="OB_RRP5_4th"/>
    <property type="match status" value="1"/>
</dbReference>
<keyword evidence="3" id="KW-0698">rRNA processing</keyword>
<dbReference type="SMART" id="SM00386">
    <property type="entry name" value="HAT"/>
    <property type="match status" value="5"/>
</dbReference>
<keyword evidence="2" id="KW-0690">Ribosome biogenesis</keyword>
<evidence type="ECO:0000256" key="1">
    <source>
        <dbReference type="ARBA" id="ARBA00004604"/>
    </source>
</evidence>
<feature type="domain" description="S1 motif" evidence="11">
    <location>
        <begin position="1192"/>
        <end position="1261"/>
    </location>
</feature>
<dbReference type="Pfam" id="PF23459">
    <property type="entry name" value="S1_RRP5"/>
    <property type="match status" value="1"/>
</dbReference>
<gene>
    <name evidence="12" type="ORF">UCRPA7_5320</name>
</gene>
<feature type="domain" description="S1 motif" evidence="11">
    <location>
        <begin position="522"/>
        <end position="596"/>
    </location>
</feature>
<dbReference type="CDD" id="cd04461">
    <property type="entry name" value="S1_Rrp5_repeat_hs8_sc7"/>
    <property type="match status" value="1"/>
</dbReference>
<feature type="domain" description="S1 motif" evidence="11">
    <location>
        <begin position="1281"/>
        <end position="1352"/>
    </location>
</feature>
<dbReference type="FunFam" id="2.40.50.140:FF:000278">
    <property type="entry name" value="rRNA biogenesis protein rrp5"/>
    <property type="match status" value="1"/>
</dbReference>
<dbReference type="FunFam" id="2.40.50.140:FF:000155">
    <property type="entry name" value="rRNA biogenesis protein RRP5"/>
    <property type="match status" value="1"/>
</dbReference>
<organism evidence="12 13">
    <name type="scientific">Phaeoacremonium minimum (strain UCR-PA7)</name>
    <name type="common">Esca disease fungus</name>
    <name type="synonym">Togninia minima</name>
    <dbReference type="NCBI Taxonomy" id="1286976"/>
    <lineage>
        <taxon>Eukaryota</taxon>
        <taxon>Fungi</taxon>
        <taxon>Dikarya</taxon>
        <taxon>Ascomycota</taxon>
        <taxon>Pezizomycotina</taxon>
        <taxon>Sordariomycetes</taxon>
        <taxon>Sordariomycetidae</taxon>
        <taxon>Togniniales</taxon>
        <taxon>Togniniaceae</taxon>
        <taxon>Phaeoacremonium</taxon>
    </lineage>
</organism>
<dbReference type="KEGG" id="tmn:UCRPA7_5320"/>
<keyword evidence="13" id="KW-1185">Reference proteome</keyword>
<dbReference type="InterPro" id="IPR011990">
    <property type="entry name" value="TPR-like_helical_dom_sf"/>
</dbReference>
<dbReference type="InterPro" id="IPR048059">
    <property type="entry name" value="Rrp5_S1_rpt_hs1_sc1"/>
</dbReference>
<dbReference type="FunFam" id="2.40.50.140:FF:000159">
    <property type="entry name" value="rRNA biogenesis protein rrp5"/>
    <property type="match status" value="1"/>
</dbReference>
<feature type="compositionally biased region" description="Basic and acidic residues" evidence="10">
    <location>
        <begin position="1"/>
        <end position="26"/>
    </location>
</feature>
<feature type="compositionally biased region" description="Low complexity" evidence="10">
    <location>
        <begin position="29"/>
        <end position="40"/>
    </location>
</feature>
<feature type="region of interest" description="Disordered" evidence="10">
    <location>
        <begin position="1"/>
        <end position="108"/>
    </location>
</feature>
<evidence type="ECO:0000313" key="12">
    <source>
        <dbReference type="EMBL" id="EON99101.1"/>
    </source>
</evidence>
<feature type="domain" description="S1 motif" evidence="11">
    <location>
        <begin position="800"/>
        <end position="869"/>
    </location>
</feature>
<keyword evidence="5" id="KW-0677">Repeat</keyword>
<dbReference type="eggNOG" id="KOG1070">
    <property type="taxonomic scope" value="Eukaryota"/>
</dbReference>
<evidence type="ECO:0000313" key="13">
    <source>
        <dbReference type="Proteomes" id="UP000014074"/>
    </source>
</evidence>
<accession>R8BIG5</accession>
<evidence type="ECO:0000256" key="2">
    <source>
        <dbReference type="ARBA" id="ARBA00022517"/>
    </source>
</evidence>